<dbReference type="Proteomes" id="UP000831796">
    <property type="component" value="Chromosome"/>
</dbReference>
<evidence type="ECO:0000313" key="1">
    <source>
        <dbReference type="EMBL" id="UOQ72452.1"/>
    </source>
</evidence>
<dbReference type="KEGG" id="hcu:MUN79_00080"/>
<dbReference type="AlphaFoldDB" id="A0A8T9Q655"/>
<dbReference type="RefSeq" id="WP_244675836.1">
    <property type="nucleotide sequence ID" value="NZ_CP095046.1"/>
</dbReference>
<dbReference type="EMBL" id="CP095046">
    <property type="protein sequence ID" value="UOQ72452.1"/>
    <property type="molecule type" value="Genomic_DNA"/>
</dbReference>
<keyword evidence="2" id="KW-1185">Reference proteome</keyword>
<evidence type="ECO:0000313" key="2">
    <source>
        <dbReference type="Proteomes" id="UP000831796"/>
    </source>
</evidence>
<reference evidence="1" key="1">
    <citation type="submission" date="2022-04" db="EMBL/GenBank/DDBJ databases">
        <title>Hymenobacter sp. isolated from the air.</title>
        <authorList>
            <person name="Won M."/>
            <person name="Lee C.-M."/>
            <person name="Woen H.-Y."/>
            <person name="Kwon S.-W."/>
        </authorList>
    </citation>
    <scope>NUCLEOTIDE SEQUENCE</scope>
    <source>
        <strain evidence="1">5116S-3</strain>
    </source>
</reference>
<gene>
    <name evidence="1" type="ORF">MUN79_00080</name>
</gene>
<proteinExistence type="predicted"/>
<protein>
    <submittedName>
        <fullName evidence="1">Uncharacterized protein</fullName>
    </submittedName>
</protein>
<sequence length="88" mass="9460">MGIDLLDGSQPGCVLVKFSRPTGTIQNLLRYSTDAKLPEEHWLVATGGGRERQLGPFESGTKVFVKAAALLGSTTEPQYSAVKARIVQ</sequence>
<accession>A0A8T9Q655</accession>
<organism evidence="1 2">
    <name type="scientific">Hymenobacter cellulosilyticus</name>
    <dbReference type="NCBI Taxonomy" id="2932248"/>
    <lineage>
        <taxon>Bacteria</taxon>
        <taxon>Pseudomonadati</taxon>
        <taxon>Bacteroidota</taxon>
        <taxon>Cytophagia</taxon>
        <taxon>Cytophagales</taxon>
        <taxon>Hymenobacteraceae</taxon>
        <taxon>Hymenobacter</taxon>
    </lineage>
</organism>
<name>A0A8T9Q655_9BACT</name>